<keyword evidence="2 10" id="KW-0813">Transport</keyword>
<feature type="domain" description="TonB-dependent receptor-like beta-barrel" evidence="12">
    <location>
        <begin position="278"/>
        <end position="706"/>
    </location>
</feature>
<gene>
    <name evidence="13" type="ORF">HUK82_12105</name>
</gene>
<dbReference type="Pfam" id="PF00593">
    <property type="entry name" value="TonB_dep_Rec_b-barrel"/>
    <property type="match status" value="1"/>
</dbReference>
<keyword evidence="14" id="KW-1185">Reference proteome</keyword>
<evidence type="ECO:0000259" key="12">
    <source>
        <dbReference type="Pfam" id="PF00593"/>
    </source>
</evidence>
<evidence type="ECO:0000256" key="7">
    <source>
        <dbReference type="ARBA" id="ARBA00023136"/>
    </source>
</evidence>
<evidence type="ECO:0000256" key="2">
    <source>
        <dbReference type="ARBA" id="ARBA00022448"/>
    </source>
</evidence>
<feature type="region of interest" description="Disordered" evidence="11">
    <location>
        <begin position="41"/>
        <end position="66"/>
    </location>
</feature>
<dbReference type="InterPro" id="IPR036942">
    <property type="entry name" value="Beta-barrel_TonB_sf"/>
</dbReference>
<evidence type="ECO:0000256" key="9">
    <source>
        <dbReference type="ARBA" id="ARBA00023237"/>
    </source>
</evidence>
<dbReference type="GO" id="GO:0009279">
    <property type="term" value="C:cell outer membrane"/>
    <property type="evidence" value="ECO:0007669"/>
    <property type="project" value="UniProtKB-SubCell"/>
</dbReference>
<proteinExistence type="inferred from homology"/>
<dbReference type="InterPro" id="IPR039426">
    <property type="entry name" value="TonB-dep_rcpt-like"/>
</dbReference>
<sequence length="740" mass="81695">MSRTQHSNCYIVEWSAFWRRHLHWPLLSLLASTVLVPGNAAATSPAPATVPNPRTPKTRPASTPPHATEAISVVGHLDQARGRLSPALGAVSYGIDQRQITATPQGQNAPFSQIMLRMPGVVLDSYGEVHVRGEHGGLTYRVNGVLLPEGLNGFGQELDTRIIQTVSLLTGTLPAQFGFRTAGVVDVATKSGASLKHSQLSLYGGSYNTVTPSLQLGGQTGHLDYFATVSYNRNTIGIENPTDTFRPIHDLTQQIKAFGYLSERLDNQSRLSLLTSFSQADFELPNTPNLPALFRIDGVSTDTAAPRSRDLDDRQTEQNAYAVLSYQRTGERVNLQVSPYFRYGRIDYTPDPVRDLVFQGVAEHEINDFTTGGLQLDLSWDSGTRHTIRAGLLGHYTAERLDTNSLVLPVDDVGVQTSATPRRIIDNTGNWSVEAGAYLQDEYRITRTLTLNVGLRYDRFASSFGQQGQLSPRANLVWKATPATTLHLGYARFFAPPSPQYIHPSTLAAFGGTTNAAANLTDTPTRVETSHYIDAGLLQHVTRDDQITIDAFSKWAHNLTDLGQVGRAVILAPFSYRRGQVYGAEIGNSWRHGPWSVFTNFSYVKTSAREINSAEYQFEAIELTYIASHVIQLDHQGLYTASAGASYSGRHHLVSLDMFYGNGLRSGFANLDKEPAYAIFNAGYQYTWTRPPFGHDIKLRIDVLNLFDHHYQLRDGSGVGVYQAQYGQRRGVFYAAVTEF</sequence>
<evidence type="ECO:0000256" key="3">
    <source>
        <dbReference type="ARBA" id="ARBA00022452"/>
    </source>
</evidence>
<dbReference type="GO" id="GO:0015344">
    <property type="term" value="F:siderophore uptake transmembrane transporter activity"/>
    <property type="evidence" value="ECO:0007669"/>
    <property type="project" value="TreeGrafter"/>
</dbReference>
<accession>A0A850PF56</accession>
<evidence type="ECO:0000256" key="10">
    <source>
        <dbReference type="PROSITE-ProRule" id="PRU01360"/>
    </source>
</evidence>
<keyword evidence="4 10" id="KW-0812">Transmembrane</keyword>
<dbReference type="Gene3D" id="2.40.170.20">
    <property type="entry name" value="TonB-dependent receptor, beta-barrel domain"/>
    <property type="match status" value="1"/>
</dbReference>
<comment type="caution">
    <text evidence="13">The sequence shown here is derived from an EMBL/GenBank/DDBJ whole genome shotgun (WGS) entry which is preliminary data.</text>
</comment>
<dbReference type="EMBL" id="JABXXR010000110">
    <property type="protein sequence ID" value="NVN41299.1"/>
    <property type="molecule type" value="Genomic_DNA"/>
</dbReference>
<dbReference type="SUPFAM" id="SSF56935">
    <property type="entry name" value="Porins"/>
    <property type="match status" value="1"/>
</dbReference>
<dbReference type="PANTHER" id="PTHR30069">
    <property type="entry name" value="TONB-DEPENDENT OUTER MEMBRANE RECEPTOR"/>
    <property type="match status" value="1"/>
</dbReference>
<dbReference type="InterPro" id="IPR000531">
    <property type="entry name" value="Beta-barrel_TonB"/>
</dbReference>
<evidence type="ECO:0000256" key="4">
    <source>
        <dbReference type="ARBA" id="ARBA00022692"/>
    </source>
</evidence>
<evidence type="ECO:0000313" key="14">
    <source>
        <dbReference type="Proteomes" id="UP000585665"/>
    </source>
</evidence>
<comment type="subcellular location">
    <subcellularLocation>
        <location evidence="1 10">Cell outer membrane</location>
        <topology evidence="1 10">Multi-pass membrane protein</topology>
    </subcellularLocation>
</comment>
<evidence type="ECO:0000256" key="11">
    <source>
        <dbReference type="SAM" id="MobiDB-lite"/>
    </source>
</evidence>
<keyword evidence="8 13" id="KW-0675">Receptor</keyword>
<dbReference type="AlphaFoldDB" id="A0A850PF56"/>
<dbReference type="GO" id="GO:0044718">
    <property type="term" value="P:siderophore transmembrane transport"/>
    <property type="evidence" value="ECO:0007669"/>
    <property type="project" value="TreeGrafter"/>
</dbReference>
<evidence type="ECO:0000256" key="5">
    <source>
        <dbReference type="ARBA" id="ARBA00022729"/>
    </source>
</evidence>
<evidence type="ECO:0000256" key="8">
    <source>
        <dbReference type="ARBA" id="ARBA00023170"/>
    </source>
</evidence>
<keyword evidence="7 10" id="KW-0472">Membrane</keyword>
<protein>
    <submittedName>
        <fullName evidence="13">TonB-dependent receptor</fullName>
    </submittedName>
</protein>
<keyword evidence="3 10" id="KW-1134">Transmembrane beta strand</keyword>
<reference evidence="13 14" key="1">
    <citation type="submission" date="2020-06" db="EMBL/GenBank/DDBJ databases">
        <title>Description of novel acetic acid bacteria.</title>
        <authorList>
            <person name="Sombolestani A."/>
        </authorList>
    </citation>
    <scope>NUCLEOTIDE SEQUENCE [LARGE SCALE GENOMIC DNA]</scope>
    <source>
        <strain evidence="13 14">LMG 27010</strain>
    </source>
</reference>
<keyword evidence="5" id="KW-0732">Signal</keyword>
<dbReference type="PROSITE" id="PS52016">
    <property type="entry name" value="TONB_DEPENDENT_REC_3"/>
    <property type="match status" value="1"/>
</dbReference>
<dbReference type="RefSeq" id="WP_176614206.1">
    <property type="nucleotide sequence ID" value="NZ_JABXXR010000110.1"/>
</dbReference>
<keyword evidence="9 10" id="KW-0998">Cell outer membrane</keyword>
<organism evidence="13 14">
    <name type="scientific">Ameyamaea chiangmaiensis</name>
    <dbReference type="NCBI Taxonomy" id="442969"/>
    <lineage>
        <taxon>Bacteria</taxon>
        <taxon>Pseudomonadati</taxon>
        <taxon>Pseudomonadota</taxon>
        <taxon>Alphaproteobacteria</taxon>
        <taxon>Acetobacterales</taxon>
        <taxon>Acetobacteraceae</taxon>
        <taxon>Ameyamaea</taxon>
    </lineage>
</organism>
<comment type="similarity">
    <text evidence="10">Belongs to the TonB-dependent receptor family.</text>
</comment>
<evidence type="ECO:0000313" key="13">
    <source>
        <dbReference type="EMBL" id="NVN41299.1"/>
    </source>
</evidence>
<dbReference type="Proteomes" id="UP000585665">
    <property type="component" value="Unassembled WGS sequence"/>
</dbReference>
<keyword evidence="6" id="KW-0798">TonB box</keyword>
<name>A0A850PF56_9PROT</name>
<dbReference type="PANTHER" id="PTHR30069:SF29">
    <property type="entry name" value="HEMOGLOBIN AND HEMOGLOBIN-HAPTOGLOBIN-BINDING PROTEIN 1-RELATED"/>
    <property type="match status" value="1"/>
</dbReference>
<evidence type="ECO:0000256" key="1">
    <source>
        <dbReference type="ARBA" id="ARBA00004571"/>
    </source>
</evidence>
<evidence type="ECO:0000256" key="6">
    <source>
        <dbReference type="ARBA" id="ARBA00023077"/>
    </source>
</evidence>